<dbReference type="GO" id="GO:0016020">
    <property type="term" value="C:membrane"/>
    <property type="evidence" value="ECO:0007669"/>
    <property type="project" value="UniProtKB-SubCell"/>
</dbReference>
<organism evidence="8 9">
    <name type="scientific">Cyclostephanos tholiformis</name>
    <dbReference type="NCBI Taxonomy" id="382380"/>
    <lineage>
        <taxon>Eukaryota</taxon>
        <taxon>Sar</taxon>
        <taxon>Stramenopiles</taxon>
        <taxon>Ochrophyta</taxon>
        <taxon>Bacillariophyta</taxon>
        <taxon>Coscinodiscophyceae</taxon>
        <taxon>Thalassiosirophycidae</taxon>
        <taxon>Stephanodiscales</taxon>
        <taxon>Stephanodiscaceae</taxon>
        <taxon>Cyclostephanos</taxon>
    </lineage>
</organism>
<feature type="transmembrane region" description="Helical" evidence="6">
    <location>
        <begin position="662"/>
        <end position="687"/>
    </location>
</feature>
<evidence type="ECO:0000256" key="3">
    <source>
        <dbReference type="ARBA" id="ARBA00022989"/>
    </source>
</evidence>
<evidence type="ECO:0000256" key="6">
    <source>
        <dbReference type="SAM" id="Phobius"/>
    </source>
</evidence>
<dbReference type="SUPFAM" id="SSF103473">
    <property type="entry name" value="MFS general substrate transporter"/>
    <property type="match status" value="1"/>
</dbReference>
<dbReference type="PANTHER" id="PTHR23510:SF64">
    <property type="entry name" value="INNER MEMBRANE TRANSPORT PROTEIN YAJR"/>
    <property type="match status" value="1"/>
</dbReference>
<evidence type="ECO:0000256" key="1">
    <source>
        <dbReference type="ARBA" id="ARBA00004141"/>
    </source>
</evidence>
<feature type="transmembrane region" description="Helical" evidence="6">
    <location>
        <begin position="693"/>
        <end position="712"/>
    </location>
</feature>
<feature type="compositionally biased region" description="Basic and acidic residues" evidence="5">
    <location>
        <begin position="113"/>
        <end position="131"/>
    </location>
</feature>
<gene>
    <name evidence="8" type="ORF">ACHAXA_006849</name>
</gene>
<evidence type="ECO:0000256" key="4">
    <source>
        <dbReference type="ARBA" id="ARBA00023136"/>
    </source>
</evidence>
<proteinExistence type="predicted"/>
<evidence type="ECO:0000313" key="8">
    <source>
        <dbReference type="EMBL" id="KAL3808087.1"/>
    </source>
</evidence>
<feature type="region of interest" description="Disordered" evidence="5">
    <location>
        <begin position="113"/>
        <end position="146"/>
    </location>
</feature>
<dbReference type="CDD" id="cd06174">
    <property type="entry name" value="MFS"/>
    <property type="match status" value="1"/>
</dbReference>
<dbReference type="PANTHER" id="PTHR23510">
    <property type="entry name" value="INNER MEMBRANE TRANSPORT PROTEIN YAJR"/>
    <property type="match status" value="1"/>
</dbReference>
<keyword evidence="4 6" id="KW-0472">Membrane</keyword>
<dbReference type="InterPro" id="IPR004331">
    <property type="entry name" value="SPX_dom"/>
</dbReference>
<feature type="domain" description="SPX" evidence="7">
    <location>
        <begin position="2"/>
        <end position="238"/>
    </location>
</feature>
<evidence type="ECO:0000256" key="5">
    <source>
        <dbReference type="SAM" id="MobiDB-lite"/>
    </source>
</evidence>
<evidence type="ECO:0000313" key="9">
    <source>
        <dbReference type="Proteomes" id="UP001530377"/>
    </source>
</evidence>
<dbReference type="InterPro" id="IPR051068">
    <property type="entry name" value="MFS_Domain-Containing_Protein"/>
</dbReference>
<feature type="transmembrane region" description="Helical" evidence="6">
    <location>
        <begin position="594"/>
        <end position="612"/>
    </location>
</feature>
<dbReference type="EMBL" id="JALLPB020000548">
    <property type="protein sequence ID" value="KAL3808087.1"/>
    <property type="molecule type" value="Genomic_DNA"/>
</dbReference>
<name>A0ABD3R6U4_9STRA</name>
<feature type="transmembrane region" description="Helical" evidence="6">
    <location>
        <begin position="502"/>
        <end position="523"/>
    </location>
</feature>
<feature type="transmembrane region" description="Helical" evidence="6">
    <location>
        <begin position="862"/>
        <end position="880"/>
    </location>
</feature>
<dbReference type="Proteomes" id="UP001530377">
    <property type="component" value="Unassembled WGS sequence"/>
</dbReference>
<accession>A0ABD3R6U4</accession>
<evidence type="ECO:0000256" key="2">
    <source>
        <dbReference type="ARBA" id="ARBA00022692"/>
    </source>
</evidence>
<dbReference type="AlphaFoldDB" id="A0ABD3R6U4"/>
<dbReference type="PROSITE" id="PS51382">
    <property type="entry name" value="SPX"/>
    <property type="match status" value="1"/>
</dbReference>
<reference evidence="8 9" key="1">
    <citation type="submission" date="2024-10" db="EMBL/GenBank/DDBJ databases">
        <title>Updated reference genomes for cyclostephanoid diatoms.</title>
        <authorList>
            <person name="Roberts W.R."/>
            <person name="Alverson A.J."/>
        </authorList>
    </citation>
    <scope>NUCLEOTIDE SEQUENCE [LARGE SCALE GENOMIC DNA]</scope>
    <source>
        <strain evidence="8 9">AJA228-03</strain>
    </source>
</reference>
<keyword evidence="9" id="KW-1185">Reference proteome</keyword>
<comment type="subcellular location">
    <subcellularLocation>
        <location evidence="1">Membrane</location>
        <topology evidence="1">Multi-pass membrane protein</topology>
    </subcellularLocation>
</comment>
<feature type="transmembrane region" description="Helical" evidence="6">
    <location>
        <begin position="825"/>
        <end position="842"/>
    </location>
</feature>
<evidence type="ECO:0000259" key="7">
    <source>
        <dbReference type="PROSITE" id="PS51382"/>
    </source>
</evidence>
<protein>
    <recommendedName>
        <fullName evidence="7">SPX domain-containing protein</fullName>
    </recommendedName>
</protein>
<sequence length="889" mass="98673">MVGFGDVLGKSRRPVWETAYLDYEGLKAILYQLELAVVENAARLSFQSQDLALDFPDVIDENVRHHSTEFMSKLHSEIEKVTLFCLSRLGDLAHSLGALRFDTDTMCRYPDKNHADNDVESAKGSETDTKGVKNHRGLNSNDPSERDSLLTAADWRSYNGMPPSCSRAKANLFHSENLSTLIGSRSNGVDDKFGVYAEIGVELLHLLKFSCMNAVGIRKIVKKYEKTFLENPLVRDERVSEVKLNGNSSHDRLLQLTNNQSFNAIYASLLDGLAECDAAVTKSMGISRSHRRGLSEPILRSVDSAIQFMRQAKNDGERDSLSLLRLECTVLSINAIQDFANAISKPFQVFLSRKAMIGAGKDRGDMGSSNKRAIDVLVSFEPHFILEMSEEELHDWCQRAAARSTSQMKHRREPSGIGNPFLKVEDRAWGGVDNTSMVINLLSILLYTINYYIISPTANHYAILLGTNGAYGATLIGASSFAALFSAILYSVWYTRFSFRSALIFSAICPLVGNLLYSTAIIYKSMKLALLGRLLCGFGSAEVASRQLISDCVAVQTIIDMTAGRDDTDVDLFIHLPWSPDGAGVIFNSVTVPGYLMSFLWSLLLISLVFFFDEPLRINAGQLASDDSSNLGHKESTLGWFVNCTGTLFQVIFKNGAFPTTLYMFAFIELSGEVMISSCSMVVHRYFRWNGSTAGLIVASLGALVLPAHFIVERASHICSERLILKWSMVAIICSNVAILNFEGLALDVVGEYVEETTSQDSLVQKLRQVVKNSSSHNEFTYDWGFGVYVYICSLSLMFISTIVMEGVNTSLMSKTTPKELNNTFINMGLLATLVGTFGRVIGDSMITASAFFGRSPLHDFVSVTFFPMMPMILIGWYLVRRYYKFLLV</sequence>
<feature type="transmembrane region" description="Helical" evidence="6">
    <location>
        <begin position="784"/>
        <end position="804"/>
    </location>
</feature>
<dbReference type="InterPro" id="IPR036259">
    <property type="entry name" value="MFS_trans_sf"/>
</dbReference>
<keyword evidence="2 6" id="KW-0812">Transmembrane</keyword>
<comment type="caution">
    <text evidence="8">The sequence shown here is derived from an EMBL/GenBank/DDBJ whole genome shotgun (WGS) entry which is preliminary data.</text>
</comment>
<feature type="transmembrane region" description="Helical" evidence="6">
    <location>
        <begin position="469"/>
        <end position="490"/>
    </location>
</feature>
<feature type="transmembrane region" description="Helical" evidence="6">
    <location>
        <begin position="724"/>
        <end position="742"/>
    </location>
</feature>
<keyword evidence="3 6" id="KW-1133">Transmembrane helix</keyword>